<keyword evidence="1 2" id="KW-0694">RNA-binding</keyword>
<dbReference type="PANTHER" id="PTHR23003:SF3">
    <property type="entry name" value="FI21236P1-RELATED"/>
    <property type="match status" value="1"/>
</dbReference>
<dbReference type="Gene3D" id="3.30.70.330">
    <property type="match status" value="2"/>
</dbReference>
<dbReference type="RefSeq" id="XP_011130271.1">
    <property type="nucleotide sequence ID" value="XM_011131969.1"/>
</dbReference>
<keyword evidence="5" id="KW-1185">Reference proteome</keyword>
<dbReference type="OrthoDB" id="272703at2759"/>
<dbReference type="SUPFAM" id="SSF54928">
    <property type="entry name" value="RNA-binding domain, RBD"/>
    <property type="match status" value="2"/>
</dbReference>
<evidence type="ECO:0000256" key="1">
    <source>
        <dbReference type="ARBA" id="ARBA00022884"/>
    </source>
</evidence>
<evidence type="ECO:0000256" key="2">
    <source>
        <dbReference type="PROSITE-ProRule" id="PRU00176"/>
    </source>
</evidence>
<dbReference type="InterPro" id="IPR000504">
    <property type="entry name" value="RRM_dom"/>
</dbReference>
<dbReference type="GO" id="GO:0005737">
    <property type="term" value="C:cytoplasm"/>
    <property type="evidence" value="ECO:0007669"/>
    <property type="project" value="TreeGrafter"/>
</dbReference>
<dbReference type="GO" id="GO:0003729">
    <property type="term" value="F:mRNA binding"/>
    <property type="evidence" value="ECO:0007669"/>
    <property type="project" value="TreeGrafter"/>
</dbReference>
<dbReference type="Proteomes" id="UP000019763">
    <property type="component" value="Unassembled WGS sequence"/>
</dbReference>
<dbReference type="VEuPathDB" id="CryptoDB:GNI_069580"/>
<evidence type="ECO:0000313" key="4">
    <source>
        <dbReference type="EMBL" id="EZG67301.1"/>
    </source>
</evidence>
<dbReference type="OMA" id="HVDIFTV"/>
<protein>
    <submittedName>
        <fullName evidence="4">RNA-binding protein</fullName>
    </submittedName>
</protein>
<gene>
    <name evidence="4" type="ORF">GNI_069580</name>
</gene>
<organism evidence="4 5">
    <name type="scientific">Gregarina niphandrodes</name>
    <name type="common">Septate eugregarine</name>
    <dbReference type="NCBI Taxonomy" id="110365"/>
    <lineage>
        <taxon>Eukaryota</taxon>
        <taxon>Sar</taxon>
        <taxon>Alveolata</taxon>
        <taxon>Apicomplexa</taxon>
        <taxon>Conoidasida</taxon>
        <taxon>Gregarinasina</taxon>
        <taxon>Eugregarinorida</taxon>
        <taxon>Gregarinidae</taxon>
        <taxon>Gregarina</taxon>
    </lineage>
</organism>
<dbReference type="InterPro" id="IPR050374">
    <property type="entry name" value="RRT5_SRSF_SR"/>
</dbReference>
<evidence type="ECO:0000259" key="3">
    <source>
        <dbReference type="PROSITE" id="PS50102"/>
    </source>
</evidence>
<dbReference type="AlphaFoldDB" id="A0A023B7E6"/>
<dbReference type="InterPro" id="IPR035979">
    <property type="entry name" value="RBD_domain_sf"/>
</dbReference>
<dbReference type="Pfam" id="PF00076">
    <property type="entry name" value="RRM_1"/>
    <property type="match status" value="2"/>
</dbReference>
<dbReference type="PROSITE" id="PS50102">
    <property type="entry name" value="RRM"/>
    <property type="match status" value="2"/>
</dbReference>
<dbReference type="SMART" id="SM00360">
    <property type="entry name" value="RRM"/>
    <property type="match status" value="2"/>
</dbReference>
<accession>A0A023B7E6</accession>
<name>A0A023B7E6_GRENI</name>
<proteinExistence type="predicted"/>
<dbReference type="GeneID" id="22912556"/>
<dbReference type="eggNOG" id="KOG0118">
    <property type="taxonomic scope" value="Eukaryota"/>
</dbReference>
<evidence type="ECO:0000313" key="5">
    <source>
        <dbReference type="Proteomes" id="UP000019763"/>
    </source>
</evidence>
<dbReference type="PANTHER" id="PTHR23003">
    <property type="entry name" value="RNA RECOGNITION MOTIF RRM DOMAIN CONTAINING PROTEIN"/>
    <property type="match status" value="1"/>
</dbReference>
<feature type="domain" description="RRM" evidence="3">
    <location>
        <begin position="105"/>
        <end position="182"/>
    </location>
</feature>
<dbReference type="GO" id="GO:1990904">
    <property type="term" value="C:ribonucleoprotein complex"/>
    <property type="evidence" value="ECO:0007669"/>
    <property type="project" value="TreeGrafter"/>
</dbReference>
<reference evidence="4" key="1">
    <citation type="submission" date="2013-12" db="EMBL/GenBank/DDBJ databases">
        <authorList>
            <person name="Omoto C.K."/>
            <person name="Sibley D."/>
            <person name="Venepally P."/>
            <person name="Hadjithomas M."/>
            <person name="Karamycheva S."/>
            <person name="Brunk B."/>
            <person name="Roos D."/>
            <person name="Caler E."/>
            <person name="Lorenzi H."/>
        </authorList>
    </citation>
    <scope>NUCLEOTIDE SEQUENCE</scope>
</reference>
<sequence length="189" mass="21850">MSADNRRVYVGNLAWRVRWQDLKDHMKQAGEVRYVEIIESDGRSKGCGIVEYADAESAERAIQTLSDSMLFDRKMFVREDREGRRNPTRGYEVRIPPPTEETNGRQLYVNNLPWSTTWTELKDLFGGNDEVERSDIATDRDGRSRGFGCVIMKTAELANQKIDELNDKEWQGRRLLVKLDQGPKREPIA</sequence>
<dbReference type="EMBL" id="AFNH02000522">
    <property type="protein sequence ID" value="EZG67301.1"/>
    <property type="molecule type" value="Genomic_DNA"/>
</dbReference>
<comment type="caution">
    <text evidence="4">The sequence shown here is derived from an EMBL/GenBank/DDBJ whole genome shotgun (WGS) entry which is preliminary data.</text>
</comment>
<dbReference type="GO" id="GO:0005634">
    <property type="term" value="C:nucleus"/>
    <property type="evidence" value="ECO:0007669"/>
    <property type="project" value="TreeGrafter"/>
</dbReference>
<feature type="domain" description="RRM" evidence="3">
    <location>
        <begin position="6"/>
        <end position="82"/>
    </location>
</feature>
<dbReference type="InterPro" id="IPR012677">
    <property type="entry name" value="Nucleotide-bd_a/b_plait_sf"/>
</dbReference>